<dbReference type="InParanoid" id="A0A2J6TV42"/>
<accession>A0A2J6TV42</accession>
<evidence type="ECO:0000313" key="1">
    <source>
        <dbReference type="EMBL" id="PMD66890.1"/>
    </source>
</evidence>
<protein>
    <submittedName>
        <fullName evidence="1">Uncharacterized protein</fullName>
    </submittedName>
</protein>
<dbReference type="GeneID" id="36590320"/>
<dbReference type="AlphaFoldDB" id="A0A2J6TV42"/>
<dbReference type="RefSeq" id="XP_024743794.1">
    <property type="nucleotide sequence ID" value="XM_024882243.1"/>
</dbReference>
<gene>
    <name evidence="1" type="ORF">K444DRAFT_623148</name>
</gene>
<evidence type="ECO:0000313" key="2">
    <source>
        <dbReference type="Proteomes" id="UP000235371"/>
    </source>
</evidence>
<proteinExistence type="predicted"/>
<name>A0A2J6TV42_9HELO</name>
<reference evidence="1 2" key="1">
    <citation type="submission" date="2016-04" db="EMBL/GenBank/DDBJ databases">
        <title>A degradative enzymes factory behind the ericoid mycorrhizal symbiosis.</title>
        <authorList>
            <consortium name="DOE Joint Genome Institute"/>
            <person name="Martino E."/>
            <person name="Morin E."/>
            <person name="Grelet G."/>
            <person name="Kuo A."/>
            <person name="Kohler A."/>
            <person name="Daghino S."/>
            <person name="Barry K."/>
            <person name="Choi C."/>
            <person name="Cichocki N."/>
            <person name="Clum A."/>
            <person name="Copeland A."/>
            <person name="Hainaut M."/>
            <person name="Haridas S."/>
            <person name="Labutti K."/>
            <person name="Lindquist E."/>
            <person name="Lipzen A."/>
            <person name="Khouja H.-R."/>
            <person name="Murat C."/>
            <person name="Ohm R."/>
            <person name="Olson A."/>
            <person name="Spatafora J."/>
            <person name="Veneault-Fourrey C."/>
            <person name="Henrissat B."/>
            <person name="Grigoriev I."/>
            <person name="Martin F."/>
            <person name="Perotto S."/>
        </authorList>
    </citation>
    <scope>NUCLEOTIDE SEQUENCE [LARGE SCALE GENOMIC DNA]</scope>
    <source>
        <strain evidence="1 2">E</strain>
    </source>
</reference>
<sequence>MRGSQRNTYDVDVAIGCEMVQLIEALKTQPRVLRPSGPVSGVMRVFVRTGGNLGAPDDPRTASETLNVSTNLGPRQYTMLNVAWITSSKLGAFFARGSKTDFDDVVFLVQNFPEAVVAARPQLSGTHRQYFVREYSGTYPGPANAARVKRVKHVLGVLVDV</sequence>
<dbReference type="Proteomes" id="UP000235371">
    <property type="component" value="Unassembled WGS sequence"/>
</dbReference>
<dbReference type="OrthoDB" id="10066232at2759"/>
<dbReference type="EMBL" id="KZ613740">
    <property type="protein sequence ID" value="PMD66890.1"/>
    <property type="molecule type" value="Genomic_DNA"/>
</dbReference>
<dbReference type="STRING" id="1095630.A0A2J6TV42"/>
<organism evidence="1 2">
    <name type="scientific">Hyaloscypha bicolor E</name>
    <dbReference type="NCBI Taxonomy" id="1095630"/>
    <lineage>
        <taxon>Eukaryota</taxon>
        <taxon>Fungi</taxon>
        <taxon>Dikarya</taxon>
        <taxon>Ascomycota</taxon>
        <taxon>Pezizomycotina</taxon>
        <taxon>Leotiomycetes</taxon>
        <taxon>Helotiales</taxon>
        <taxon>Hyaloscyphaceae</taxon>
        <taxon>Hyaloscypha</taxon>
        <taxon>Hyaloscypha bicolor</taxon>
    </lineage>
</organism>
<keyword evidence="2" id="KW-1185">Reference proteome</keyword>